<evidence type="ECO:0000313" key="3">
    <source>
        <dbReference type="EMBL" id="RIJ23577.1"/>
    </source>
</evidence>
<dbReference type="PROSITE" id="PS51257">
    <property type="entry name" value="PROKAR_LIPOPROTEIN"/>
    <property type="match status" value="1"/>
</dbReference>
<dbReference type="AlphaFoldDB" id="A0A399R122"/>
<dbReference type="Gene3D" id="1.20.1600.10">
    <property type="entry name" value="Outer membrane efflux proteins (OEP)"/>
    <property type="match status" value="1"/>
</dbReference>
<name>A0A399R122_9PROT</name>
<dbReference type="GO" id="GO:0005886">
    <property type="term" value="C:plasma membrane"/>
    <property type="evidence" value="ECO:0007669"/>
    <property type="project" value="UniProtKB-SubCell"/>
</dbReference>
<keyword evidence="2" id="KW-0812">Transmembrane</keyword>
<evidence type="ECO:0000256" key="2">
    <source>
        <dbReference type="RuleBase" id="RU362097"/>
    </source>
</evidence>
<dbReference type="InterPro" id="IPR010131">
    <property type="entry name" value="MdtP/NodT-like"/>
</dbReference>
<dbReference type="Pfam" id="PF02321">
    <property type="entry name" value="OEP"/>
    <property type="match status" value="2"/>
</dbReference>
<keyword evidence="2" id="KW-0564">Palmitate</keyword>
<dbReference type="Proteomes" id="UP000265431">
    <property type="component" value="Unassembled WGS sequence"/>
</dbReference>
<dbReference type="RefSeq" id="WP_119378766.1">
    <property type="nucleotide sequence ID" value="NZ_QWGB01000005.1"/>
</dbReference>
<evidence type="ECO:0000313" key="4">
    <source>
        <dbReference type="Proteomes" id="UP000265431"/>
    </source>
</evidence>
<dbReference type="OrthoDB" id="9783100at2"/>
<dbReference type="EMBL" id="QWGB01000005">
    <property type="protein sequence ID" value="RIJ23577.1"/>
    <property type="molecule type" value="Genomic_DNA"/>
</dbReference>
<proteinExistence type="inferred from homology"/>
<keyword evidence="2" id="KW-0472">Membrane</keyword>
<accession>A0A399R122</accession>
<comment type="caution">
    <text evidence="3">The sequence shown here is derived from an EMBL/GenBank/DDBJ whole genome shotgun (WGS) entry which is preliminary data.</text>
</comment>
<reference evidence="3 4" key="1">
    <citation type="submission" date="2018-08" db="EMBL/GenBank/DDBJ databases">
        <title>Henriciella mobilis sp. nov., isolated from seawater.</title>
        <authorList>
            <person name="Cheng H."/>
            <person name="Wu Y.-H."/>
            <person name="Xu X.-W."/>
            <person name="Guo L.-L."/>
        </authorList>
    </citation>
    <scope>NUCLEOTIDE SEQUENCE [LARGE SCALE GENOMIC DNA]</scope>
    <source>
        <strain evidence="3 4">CCUG66934</strain>
    </source>
</reference>
<dbReference type="PANTHER" id="PTHR30203">
    <property type="entry name" value="OUTER MEMBRANE CATION EFFLUX PROTEIN"/>
    <property type="match status" value="1"/>
</dbReference>
<dbReference type="GO" id="GO:0015562">
    <property type="term" value="F:efflux transmembrane transporter activity"/>
    <property type="evidence" value="ECO:0007669"/>
    <property type="project" value="InterPro"/>
</dbReference>
<comment type="similarity">
    <text evidence="1 2">Belongs to the outer membrane factor (OMF) (TC 1.B.17) family.</text>
</comment>
<keyword evidence="4" id="KW-1185">Reference proteome</keyword>
<dbReference type="PANTHER" id="PTHR30203:SF33">
    <property type="entry name" value="BLR4455 PROTEIN"/>
    <property type="match status" value="1"/>
</dbReference>
<sequence>MKFEGLIIAVAVLAGCSTLPDTQSLAGESVAIFPAAPDAPKTWAKSGVTGELPTGDWISQFGDPVMGALVSEALAANPDLQSQLAIVRASRAQARSVYGRSLPNVSVSGSAGVTSTYSAAFDERFTDPTYGLGVDASWTADLWGRVQAAVDAAEADLVASEADLASLRLTLAAQTAIAWTDLNEALAQERLAIATFDARDRIVTLTERRFSRGLSSALDVRLARSARATAEAAIAARQQALGNATRRLEILLGRYPADEIEAPGLLPELAPIEAAGTPMLLLARRPDIAASEARLTAAGLRAEQARLALLPTLNLSGSLGANQTDLADLFDPVRIAANAIASLSQPVFNGGALRADRDAAIAFAESALANYAGDVLVAWREVEDALAADDFLAAQVDAQRRALEEAIEAEDLATRQYSNGLVSIFNLIDAQTRKLNAESNLIAARSSRVSNRISFHLAIGGAVTEGAMAPDSGI</sequence>
<protein>
    <submittedName>
        <fullName evidence="3">Efflux transporter outer membrane subunit</fullName>
    </submittedName>
</protein>
<dbReference type="InterPro" id="IPR003423">
    <property type="entry name" value="OMP_efflux"/>
</dbReference>
<dbReference type="Gene3D" id="2.20.200.10">
    <property type="entry name" value="Outer membrane efflux proteins (OEP)"/>
    <property type="match status" value="1"/>
</dbReference>
<organism evidence="3 4">
    <name type="scientific">Henriciella barbarensis</name>
    <dbReference type="NCBI Taxonomy" id="86342"/>
    <lineage>
        <taxon>Bacteria</taxon>
        <taxon>Pseudomonadati</taxon>
        <taxon>Pseudomonadota</taxon>
        <taxon>Alphaproteobacteria</taxon>
        <taxon>Hyphomonadales</taxon>
        <taxon>Hyphomonadaceae</taxon>
        <taxon>Henriciella</taxon>
    </lineage>
</organism>
<dbReference type="NCBIfam" id="TIGR01845">
    <property type="entry name" value="outer_NodT"/>
    <property type="match status" value="1"/>
</dbReference>
<keyword evidence="2" id="KW-0449">Lipoprotein</keyword>
<evidence type="ECO:0000256" key="1">
    <source>
        <dbReference type="ARBA" id="ARBA00007613"/>
    </source>
</evidence>
<keyword evidence="2" id="KW-1134">Transmembrane beta strand</keyword>
<dbReference type="SUPFAM" id="SSF56954">
    <property type="entry name" value="Outer membrane efflux proteins (OEP)"/>
    <property type="match status" value="1"/>
</dbReference>
<comment type="subcellular location">
    <subcellularLocation>
        <location evidence="2">Cell membrane</location>
        <topology evidence="2">Lipid-anchor</topology>
    </subcellularLocation>
</comment>
<gene>
    <name evidence="3" type="ORF">D1224_04745</name>
</gene>